<protein>
    <submittedName>
        <fullName evidence="1">Uncharacterized protein</fullName>
    </submittedName>
</protein>
<organism evidence="1 2">
    <name type="scientific">Pseudoalteromonas rubra</name>
    <dbReference type="NCBI Taxonomy" id="43658"/>
    <lineage>
        <taxon>Bacteria</taxon>
        <taxon>Pseudomonadati</taxon>
        <taxon>Pseudomonadota</taxon>
        <taxon>Gammaproteobacteria</taxon>
        <taxon>Alteromonadales</taxon>
        <taxon>Pseudoalteromonadaceae</taxon>
        <taxon>Pseudoalteromonas</taxon>
    </lineage>
</organism>
<sequence>MEQQYDKSDMRKLYRAKTGDTVNLLNCQIFRLNGRKPRLCHSSKTKKPQLKATAIEVDATLYTNFT</sequence>
<accession>A0A0L0EQ06</accession>
<reference evidence="2" key="1">
    <citation type="submission" date="2015-07" db="EMBL/GenBank/DDBJ databases">
        <title>Draft genome sequence of a Pseudoalteromonas rubra strain, OCN096, isolated from Kaneohe Bay, Oahu, Hawaii.</title>
        <authorList>
            <person name="Beurmann S."/>
            <person name="Ushijima B."/>
            <person name="Belcaid M."/>
            <person name="Callahan S.M."/>
            <person name="Aeby G.S."/>
        </authorList>
    </citation>
    <scope>NUCLEOTIDE SEQUENCE [LARGE SCALE GENOMIC DNA]</scope>
    <source>
        <strain evidence="2">OCN096</strain>
    </source>
</reference>
<dbReference type="AlphaFoldDB" id="A0A0L0EQ06"/>
<name>A0A0L0EQ06_9GAMM</name>
<dbReference type="PATRIC" id="fig|43658.6.peg.505"/>
<dbReference type="Proteomes" id="UP000036850">
    <property type="component" value="Unassembled WGS sequence"/>
</dbReference>
<dbReference type="EMBL" id="LFZX01000145">
    <property type="protein sequence ID" value="KNC66481.1"/>
    <property type="molecule type" value="Genomic_DNA"/>
</dbReference>
<comment type="caution">
    <text evidence="1">The sequence shown here is derived from an EMBL/GenBank/DDBJ whole genome shotgun (WGS) entry which is preliminary data.</text>
</comment>
<proteinExistence type="predicted"/>
<evidence type="ECO:0000313" key="2">
    <source>
        <dbReference type="Proteomes" id="UP000036850"/>
    </source>
</evidence>
<evidence type="ECO:0000313" key="1">
    <source>
        <dbReference type="EMBL" id="KNC66481.1"/>
    </source>
</evidence>
<gene>
    <name evidence="1" type="ORF">AC626_16660</name>
</gene>